<dbReference type="PATRIC" id="fig|161896.4.peg.165"/>
<evidence type="ECO:0000313" key="1">
    <source>
        <dbReference type="EMBL" id="AKE38157.1"/>
    </source>
</evidence>
<evidence type="ECO:0000313" key="2">
    <source>
        <dbReference type="Proteomes" id="UP000033566"/>
    </source>
</evidence>
<keyword evidence="2" id="KW-1185">Reference proteome</keyword>
<protein>
    <submittedName>
        <fullName evidence="1">Multidrug resistance efflux transporter</fullName>
    </submittedName>
</protein>
<dbReference type="HOGENOM" id="CLU_070294_2_0_11"/>
<dbReference type="Proteomes" id="UP000033566">
    <property type="component" value="Chromosome"/>
</dbReference>
<gene>
    <name evidence="1" type="ORF">UL81_00850</name>
</gene>
<dbReference type="NCBIfam" id="NF038012">
    <property type="entry name" value="DMT_1"/>
    <property type="match status" value="1"/>
</dbReference>
<dbReference type="PANTHER" id="PTHR40761">
    <property type="entry name" value="CONSERVED INTEGRAL MEMBRANE ALANINE VALINE AND LEUCINE RICH PROTEIN-RELATED"/>
    <property type="match status" value="1"/>
</dbReference>
<reference evidence="1 2" key="1">
    <citation type="journal article" date="2015" name="Genome Announc.">
        <title>Complete Genome Sequence of Corynebacterium camporealensis DSM 44610, Isolated from the Milk of a Manchega Sheep with Subclinical Mastitis.</title>
        <authorList>
            <person name="Ruckert C."/>
            <person name="Albersmeier A."/>
            <person name="Winkler A."/>
            <person name="Tauch A."/>
        </authorList>
    </citation>
    <scope>NUCLEOTIDE SEQUENCE [LARGE SCALE GENOMIC DNA]</scope>
    <source>
        <strain evidence="1 2">DSM 44610</strain>
    </source>
</reference>
<dbReference type="STRING" id="161896.UL81_00850"/>
<dbReference type="AlphaFoldDB" id="A0A0F6QUC0"/>
<dbReference type="PANTHER" id="PTHR40761:SF1">
    <property type="entry name" value="CONSERVED INTEGRAL MEMBRANE ALANINE VALINE AND LEUCINE RICH PROTEIN-RELATED"/>
    <property type="match status" value="1"/>
</dbReference>
<proteinExistence type="predicted"/>
<dbReference type="EMBL" id="CP011311">
    <property type="protein sequence ID" value="AKE38157.1"/>
    <property type="molecule type" value="Genomic_DNA"/>
</dbReference>
<accession>A0A0F6QUC0</accession>
<dbReference type="KEGG" id="ccj:UL81_00850"/>
<sequence length="280" mass="29991">MVGVLNTLIAIAFALASAITVAWGTVVRHRIARDAPGHVMATAIRRPLWWVGTFAALAAYGLQVIALGFGTLLVVQPILVLSLMFTLPLASWYARRPMPFHEVFWSLALTIAVGVLVVYGRPTAGDPLPAWSQWWPALLFGVVLMSALGAVAWRCPQHRALALGTTCGVLYGYVALLSKAVMDTYLHLGLGELLSSWTLYTLIGLAGLGTIVQQYSFQAGPLSSSLPAMTIFEPIVAFGLGYVVLGEHFQVETAAGWVLMAGALALMVTSTIVLSRMPVK</sequence>
<organism evidence="1 2">
    <name type="scientific">Corynebacterium camporealensis</name>
    <dbReference type="NCBI Taxonomy" id="161896"/>
    <lineage>
        <taxon>Bacteria</taxon>
        <taxon>Bacillati</taxon>
        <taxon>Actinomycetota</taxon>
        <taxon>Actinomycetes</taxon>
        <taxon>Mycobacteriales</taxon>
        <taxon>Corynebacteriaceae</taxon>
        <taxon>Corynebacterium</taxon>
    </lineage>
</organism>
<name>A0A0F6QUC0_9CORY</name>